<dbReference type="PANTHER" id="PTHR10887:SF515">
    <property type="entry name" value="P-LOOP CONTAINING NUCLEOSIDE TRIPHOSPHATE HYDROLASES SUPERFAMILY PROTEIN"/>
    <property type="match status" value="1"/>
</dbReference>
<feature type="domain" description="DNA2/NAM7 helicase-like C-terminal" evidence="2">
    <location>
        <begin position="596"/>
        <end position="677"/>
    </location>
</feature>
<evidence type="ECO:0000259" key="3">
    <source>
        <dbReference type="Pfam" id="PF20073"/>
    </source>
</evidence>
<sequence>MEHYFGSFKYPLLEETRTQLCSSMNPISKSPCVEVISIKEIKPYGKGLFNIHIRDCKDCPTILMPGNIFILSNVKSYVVSDLERDNNNNAKSWTFATKFWAKGNNLEEEFLSDNDPTRFSVKTWNKDFEIPMDEKTKNKPMFLVILVNVLSNIRIWNALHMIKRTSKHSSASSSMIFNQVLGLKDSCNNLDFSCDACEAEVGMSFSHNDDLFSTLNEPQARAVQRCLEKASCAHKSSIELIWGPPGTGKTKTVAVLLLQFRKNNHRVLTCAPTNTAIMQVASRLLSLVKEMHEKEYGSGELFCNLSDILLIGNETRLKLEECDKYIHLDYRVERLGKCFSQFSGWSHCFASMVDFLQGRCVFDYDEDQKGPKRFKNFIEFVRTQYKTLAYPLKECISILCTHIPKTILLHNFERLGCLMSLMDSLEASLFSNWVVSKKLFSTKLEEKEEVMKNNDEYKKLLKEINDCVLVLNSLKHSLSRLKLPQTSCKRDVEDFCFENASLFFCTVSSSFKLYSRRTMAPLETLVIDEAAQLKECEAAIPLQFPSIKHAILIGDECQLPAMVESKIFTYVNLLLEPHKLLEQEISRRASCVDRHSKEKISVGVVSPYLAQVEAIKENIGRDYSNCSSFSVKVSSVDGFQGGEKDIIIISTVRSNRSSSIGFLSSNQRTNVALTRAR</sequence>
<dbReference type="Gramene" id="KGN44382">
    <property type="protein sequence ID" value="KGN44382"/>
    <property type="gene ID" value="Csa_7G276680"/>
</dbReference>
<reference evidence="4 5" key="3">
    <citation type="journal article" date="2010" name="BMC Genomics">
        <title>Transcriptome sequencing and comparative analysis of cucumber flowers with different sex types.</title>
        <authorList>
            <person name="Guo S."/>
            <person name="Zheng Y."/>
            <person name="Joung J.G."/>
            <person name="Liu S."/>
            <person name="Zhang Z."/>
            <person name="Crasta O.R."/>
            <person name="Sobral B.W."/>
            <person name="Xu Y."/>
            <person name="Huang S."/>
            <person name="Fei Z."/>
        </authorList>
    </citation>
    <scope>NUCLEOTIDE SEQUENCE [LARGE SCALE GENOMIC DNA]</scope>
    <source>
        <strain evidence="5">cv. 9930</strain>
    </source>
</reference>
<dbReference type="Pfam" id="PF20073">
    <property type="entry name" value="DUF6469"/>
    <property type="match status" value="1"/>
</dbReference>
<dbReference type="InterPro" id="IPR047187">
    <property type="entry name" value="SF1_C_Upf1"/>
</dbReference>
<gene>
    <name evidence="4" type="ORF">Csa_7G276680</name>
</gene>
<dbReference type="OMA" id="ENIGRDY"/>
<dbReference type="eggNOG" id="KOG1801">
    <property type="taxonomic scope" value="Eukaryota"/>
</dbReference>
<dbReference type="Proteomes" id="UP000029981">
    <property type="component" value="Chromosome 7"/>
</dbReference>
<evidence type="ECO:0000313" key="4">
    <source>
        <dbReference type="EMBL" id="KGN44382.1"/>
    </source>
</evidence>
<dbReference type="GO" id="GO:0004386">
    <property type="term" value="F:helicase activity"/>
    <property type="evidence" value="ECO:0007669"/>
    <property type="project" value="InterPro"/>
</dbReference>
<reference evidence="4 5" key="1">
    <citation type="journal article" date="2009" name="Nat. Genet.">
        <title>The genome of the cucumber, Cucumis sativus L.</title>
        <authorList>
            <person name="Huang S."/>
            <person name="Li R."/>
            <person name="Zhang Z."/>
            <person name="Li L."/>
            <person name="Gu X."/>
            <person name="Fan W."/>
            <person name="Lucas W.J."/>
            <person name="Wang X."/>
            <person name="Xie B."/>
            <person name="Ni P."/>
            <person name="Ren Y."/>
            <person name="Zhu H."/>
            <person name="Li J."/>
            <person name="Lin K."/>
            <person name="Jin W."/>
            <person name="Fei Z."/>
            <person name="Li G."/>
            <person name="Staub J."/>
            <person name="Kilian A."/>
            <person name="van der Vossen E.A."/>
            <person name="Wu Y."/>
            <person name="Guo J."/>
            <person name="He J."/>
            <person name="Jia Z."/>
            <person name="Ren Y."/>
            <person name="Tian G."/>
            <person name="Lu Y."/>
            <person name="Ruan J."/>
            <person name="Qian W."/>
            <person name="Wang M."/>
            <person name="Huang Q."/>
            <person name="Li B."/>
            <person name="Xuan Z."/>
            <person name="Cao J."/>
            <person name="Asan"/>
            <person name="Wu Z."/>
            <person name="Zhang J."/>
            <person name="Cai Q."/>
            <person name="Bai Y."/>
            <person name="Zhao B."/>
            <person name="Han Y."/>
            <person name="Li Y."/>
            <person name="Li X."/>
            <person name="Wang S."/>
            <person name="Shi Q."/>
            <person name="Liu S."/>
            <person name="Cho W.K."/>
            <person name="Kim J.Y."/>
            <person name="Xu Y."/>
            <person name="Heller-Uszynska K."/>
            <person name="Miao H."/>
            <person name="Cheng Z."/>
            <person name="Zhang S."/>
            <person name="Wu J."/>
            <person name="Yang Y."/>
            <person name="Kang H."/>
            <person name="Li M."/>
            <person name="Liang H."/>
            <person name="Ren X."/>
            <person name="Shi Z."/>
            <person name="Wen M."/>
            <person name="Jian M."/>
            <person name="Yang H."/>
            <person name="Zhang G."/>
            <person name="Yang Z."/>
            <person name="Chen R."/>
            <person name="Liu S."/>
            <person name="Li J."/>
            <person name="Ma L."/>
            <person name="Liu H."/>
            <person name="Zhou Y."/>
            <person name="Zhao J."/>
            <person name="Fang X."/>
            <person name="Li G."/>
            <person name="Fang L."/>
            <person name="Li Y."/>
            <person name="Liu D."/>
            <person name="Zheng H."/>
            <person name="Zhang Y."/>
            <person name="Qin N."/>
            <person name="Li Z."/>
            <person name="Yang G."/>
            <person name="Yang S."/>
            <person name="Bolund L."/>
            <person name="Kristiansen K."/>
            <person name="Zheng H."/>
            <person name="Li S."/>
            <person name="Zhang X."/>
            <person name="Yang H."/>
            <person name="Wang J."/>
            <person name="Sun R."/>
            <person name="Zhang B."/>
            <person name="Jiang S."/>
            <person name="Wang J."/>
            <person name="Du Y."/>
            <person name="Li S."/>
        </authorList>
    </citation>
    <scope>NUCLEOTIDE SEQUENCE [LARGE SCALE GENOMIC DNA]</scope>
    <source>
        <strain evidence="5">cv. 9930</strain>
    </source>
</reference>
<feature type="domain" description="DUF6469" evidence="3">
    <location>
        <begin position="31"/>
        <end position="163"/>
    </location>
</feature>
<organism evidence="4 5">
    <name type="scientific">Cucumis sativus</name>
    <name type="common">Cucumber</name>
    <dbReference type="NCBI Taxonomy" id="3659"/>
    <lineage>
        <taxon>Eukaryota</taxon>
        <taxon>Viridiplantae</taxon>
        <taxon>Streptophyta</taxon>
        <taxon>Embryophyta</taxon>
        <taxon>Tracheophyta</taxon>
        <taxon>Spermatophyta</taxon>
        <taxon>Magnoliopsida</taxon>
        <taxon>eudicotyledons</taxon>
        <taxon>Gunneridae</taxon>
        <taxon>Pentapetalae</taxon>
        <taxon>rosids</taxon>
        <taxon>fabids</taxon>
        <taxon>Cucurbitales</taxon>
        <taxon>Cucurbitaceae</taxon>
        <taxon>Benincaseae</taxon>
        <taxon>Cucumis</taxon>
    </lineage>
</organism>
<dbReference type="InterPro" id="IPR027417">
    <property type="entry name" value="P-loop_NTPase"/>
</dbReference>
<dbReference type="SUPFAM" id="SSF52540">
    <property type="entry name" value="P-loop containing nucleoside triphosphate hydrolases"/>
    <property type="match status" value="1"/>
</dbReference>
<dbReference type="EMBL" id="CM002928">
    <property type="protein sequence ID" value="KGN44382.1"/>
    <property type="molecule type" value="Genomic_DNA"/>
</dbReference>
<accession>A0A0A0K7S2</accession>
<dbReference type="Pfam" id="PF13087">
    <property type="entry name" value="AAA_12"/>
    <property type="match status" value="1"/>
</dbReference>
<dbReference type="PANTHER" id="PTHR10887">
    <property type="entry name" value="DNA2/NAM7 HELICASE FAMILY"/>
    <property type="match status" value="1"/>
</dbReference>
<evidence type="ECO:0000259" key="1">
    <source>
        <dbReference type="Pfam" id="PF13086"/>
    </source>
</evidence>
<dbReference type="InterPro" id="IPR045529">
    <property type="entry name" value="DUF6469"/>
</dbReference>
<reference evidence="4 5" key="4">
    <citation type="journal article" date="2011" name="BMC Genomics">
        <title>RNA-Seq improves annotation of protein-coding genes in the cucumber genome.</title>
        <authorList>
            <person name="Li Z."/>
            <person name="Zhang Z."/>
            <person name="Yan P."/>
            <person name="Huang S."/>
            <person name="Fei Z."/>
            <person name="Lin K."/>
        </authorList>
    </citation>
    <scope>NUCLEOTIDE SEQUENCE [LARGE SCALE GENOMIC DNA]</scope>
    <source>
        <strain evidence="5">cv. 9930</strain>
    </source>
</reference>
<dbReference type="InterPro" id="IPR041679">
    <property type="entry name" value="DNA2/NAM7-like_C"/>
</dbReference>
<evidence type="ECO:0008006" key="6">
    <source>
        <dbReference type="Google" id="ProtNLM"/>
    </source>
</evidence>
<protein>
    <recommendedName>
        <fullName evidence="6">Helicase ATP-binding domain-containing protein</fullName>
    </recommendedName>
</protein>
<dbReference type="Pfam" id="PF13086">
    <property type="entry name" value="AAA_11"/>
    <property type="match status" value="1"/>
</dbReference>
<reference evidence="4 5" key="2">
    <citation type="journal article" date="2009" name="PLoS ONE">
        <title>An integrated genetic and cytogenetic map of the cucumber genome.</title>
        <authorList>
            <person name="Ren Y."/>
            <person name="Zhang Z."/>
            <person name="Liu J."/>
            <person name="Staub J.E."/>
            <person name="Han Y."/>
            <person name="Cheng Z."/>
            <person name="Li X."/>
            <person name="Lu J."/>
            <person name="Miao H."/>
            <person name="Kang H."/>
            <person name="Xie B."/>
            <person name="Gu X."/>
            <person name="Wang X."/>
            <person name="Du Y."/>
            <person name="Jin W."/>
            <person name="Huang S."/>
        </authorList>
    </citation>
    <scope>NUCLEOTIDE SEQUENCE [LARGE SCALE GENOMIC DNA]</scope>
    <source>
        <strain evidence="5">cv. 9930</strain>
    </source>
</reference>
<dbReference type="CDD" id="cd18808">
    <property type="entry name" value="SF1_C_Upf1"/>
    <property type="match status" value="1"/>
</dbReference>
<proteinExistence type="predicted"/>
<evidence type="ECO:0000313" key="5">
    <source>
        <dbReference type="Proteomes" id="UP000029981"/>
    </source>
</evidence>
<evidence type="ECO:0000259" key="2">
    <source>
        <dbReference type="Pfam" id="PF13087"/>
    </source>
</evidence>
<dbReference type="InterPro" id="IPR045055">
    <property type="entry name" value="DNA2/NAM7-like"/>
</dbReference>
<keyword evidence="5" id="KW-1185">Reference proteome</keyword>
<feature type="domain" description="DNA2/NAM7 helicase helicase" evidence="1">
    <location>
        <begin position="215"/>
        <end position="566"/>
    </location>
</feature>
<dbReference type="GO" id="GO:0003723">
    <property type="term" value="F:RNA binding"/>
    <property type="evidence" value="ECO:0000318"/>
    <property type="project" value="GO_Central"/>
</dbReference>
<name>A0A0A0K7S2_CUCSA</name>
<dbReference type="Gene3D" id="3.40.50.300">
    <property type="entry name" value="P-loop containing nucleotide triphosphate hydrolases"/>
    <property type="match status" value="2"/>
</dbReference>
<dbReference type="InterPro" id="IPR041677">
    <property type="entry name" value="DNA2/NAM7_AAA_11"/>
</dbReference>
<dbReference type="AlphaFoldDB" id="A0A0A0K7S2"/>